<dbReference type="PANTHER" id="PTHR31851">
    <property type="entry name" value="FE(2+)/MN(2+) TRANSPORTER PCL1"/>
    <property type="match status" value="1"/>
</dbReference>
<keyword evidence="2 5" id="KW-0812">Transmembrane</keyword>
<organism evidence="6 7">
    <name type="scientific">Flavobacterium cupriresistens</name>
    <dbReference type="NCBI Taxonomy" id="2893885"/>
    <lineage>
        <taxon>Bacteria</taxon>
        <taxon>Pseudomonadati</taxon>
        <taxon>Bacteroidota</taxon>
        <taxon>Flavobacteriia</taxon>
        <taxon>Flavobacteriales</taxon>
        <taxon>Flavobacteriaceae</taxon>
        <taxon>Flavobacterium</taxon>
    </lineage>
</organism>
<accession>A0ABU4RCY7</accession>
<comment type="caution">
    <text evidence="6">The sequence shown here is derived from an EMBL/GenBank/DDBJ whole genome shotgun (WGS) entry which is preliminary data.</text>
</comment>
<dbReference type="EMBL" id="JAWXVI010000004">
    <property type="protein sequence ID" value="MDX6189325.1"/>
    <property type="molecule type" value="Genomic_DNA"/>
</dbReference>
<protein>
    <submittedName>
        <fullName evidence="6">VIT family protein</fullName>
    </submittedName>
</protein>
<dbReference type="InterPro" id="IPR008217">
    <property type="entry name" value="Ccc1_fam"/>
</dbReference>
<dbReference type="Proteomes" id="UP001273350">
    <property type="component" value="Unassembled WGS sequence"/>
</dbReference>
<keyword evidence="4 5" id="KW-0472">Membrane</keyword>
<evidence type="ECO:0000256" key="5">
    <source>
        <dbReference type="SAM" id="Phobius"/>
    </source>
</evidence>
<feature type="transmembrane region" description="Helical" evidence="5">
    <location>
        <begin position="46"/>
        <end position="67"/>
    </location>
</feature>
<evidence type="ECO:0000256" key="3">
    <source>
        <dbReference type="ARBA" id="ARBA00022989"/>
    </source>
</evidence>
<comment type="subcellular location">
    <subcellularLocation>
        <location evidence="1">Endomembrane system</location>
        <topology evidence="1">Multi-pass membrane protein</topology>
    </subcellularLocation>
</comment>
<keyword evidence="3 5" id="KW-1133">Transmembrane helix</keyword>
<reference evidence="6 7" key="1">
    <citation type="submission" date="2023-11" db="EMBL/GenBank/DDBJ databases">
        <title>Unpublished Manusciprt.</title>
        <authorList>
            <person name="Saticioglu I.B."/>
            <person name="Ay H."/>
            <person name="Ajmi N."/>
            <person name="Altun S."/>
            <person name="Duman M."/>
        </authorList>
    </citation>
    <scope>NUCLEOTIDE SEQUENCE [LARGE SCALE GENOMIC DNA]</scope>
    <source>
        <strain evidence="6 7">Fl-318</strain>
    </source>
</reference>
<evidence type="ECO:0000313" key="6">
    <source>
        <dbReference type="EMBL" id="MDX6189325.1"/>
    </source>
</evidence>
<evidence type="ECO:0000256" key="4">
    <source>
        <dbReference type="ARBA" id="ARBA00023136"/>
    </source>
</evidence>
<dbReference type="CDD" id="cd02432">
    <property type="entry name" value="Nodulin-21_like_1"/>
    <property type="match status" value="1"/>
</dbReference>
<gene>
    <name evidence="6" type="ORF">SGQ83_08210</name>
</gene>
<keyword evidence="7" id="KW-1185">Reference proteome</keyword>
<feature type="transmembrane region" description="Helical" evidence="5">
    <location>
        <begin position="146"/>
        <end position="167"/>
    </location>
</feature>
<evidence type="ECO:0000256" key="2">
    <source>
        <dbReference type="ARBA" id="ARBA00022692"/>
    </source>
</evidence>
<sequence length="226" mass="24185">MEMEKLDINRSCWFRAAVLSAKDGILSITSLAIGVAAASITREPVLLASVAGLTAGALSMAAGEYVFVSSQSDIETADLKKENEEINKMPEEKLNKLTRIFIQKGINTELAKEVVAELSSPTTFDTETIDELETDEIKQVNPLMSAFAAAMSFMVGGLLPLLVVILAPIKEMVLCQYTCSILFLILSGVLAAKASGSNIFIAALRLSIWSTFVMGISALVGYVLGN</sequence>
<dbReference type="Pfam" id="PF01988">
    <property type="entry name" value="VIT1"/>
    <property type="match status" value="1"/>
</dbReference>
<feature type="transmembrane region" description="Helical" evidence="5">
    <location>
        <begin position="173"/>
        <end position="192"/>
    </location>
</feature>
<evidence type="ECO:0000313" key="7">
    <source>
        <dbReference type="Proteomes" id="UP001273350"/>
    </source>
</evidence>
<name>A0ABU4RCY7_9FLAO</name>
<evidence type="ECO:0000256" key="1">
    <source>
        <dbReference type="ARBA" id="ARBA00004127"/>
    </source>
</evidence>
<proteinExistence type="predicted"/>
<feature type="transmembrane region" description="Helical" evidence="5">
    <location>
        <begin position="199"/>
        <end position="224"/>
    </location>
</feature>